<dbReference type="InterPro" id="IPR050469">
    <property type="entry name" value="Diguanylate_Cyclase"/>
</dbReference>
<dbReference type="SMART" id="SM00448">
    <property type="entry name" value="REC"/>
    <property type="match status" value="1"/>
</dbReference>
<dbReference type="AlphaFoldDB" id="A0AAW7XDL4"/>
<dbReference type="GO" id="GO:0043709">
    <property type="term" value="P:cell adhesion involved in single-species biofilm formation"/>
    <property type="evidence" value="ECO:0007669"/>
    <property type="project" value="TreeGrafter"/>
</dbReference>
<dbReference type="RefSeq" id="WP_280948009.1">
    <property type="nucleotide sequence ID" value="NZ_CP123764.1"/>
</dbReference>
<name>A0AAW7XDL4_9GAMM</name>
<dbReference type="CDD" id="cd01949">
    <property type="entry name" value="GGDEF"/>
    <property type="match status" value="1"/>
</dbReference>
<dbReference type="Gene3D" id="3.30.70.270">
    <property type="match status" value="1"/>
</dbReference>
<comment type="catalytic activity">
    <reaction evidence="3">
        <text>2 GTP = 3',3'-c-di-GMP + 2 diphosphate</text>
        <dbReference type="Rhea" id="RHEA:24898"/>
        <dbReference type="ChEBI" id="CHEBI:33019"/>
        <dbReference type="ChEBI" id="CHEBI:37565"/>
        <dbReference type="ChEBI" id="CHEBI:58805"/>
        <dbReference type="EC" id="2.7.7.65"/>
    </reaction>
</comment>
<dbReference type="NCBIfam" id="TIGR00254">
    <property type="entry name" value="GGDEF"/>
    <property type="match status" value="1"/>
</dbReference>
<dbReference type="SMART" id="SM00267">
    <property type="entry name" value="GGDEF"/>
    <property type="match status" value="1"/>
</dbReference>
<evidence type="ECO:0000259" key="6">
    <source>
        <dbReference type="PROSITE" id="PS50887"/>
    </source>
</evidence>
<evidence type="ECO:0000313" key="7">
    <source>
        <dbReference type="EMBL" id="MDO6424474.1"/>
    </source>
</evidence>
<dbReference type="GO" id="GO:0052621">
    <property type="term" value="F:diguanylate cyclase activity"/>
    <property type="evidence" value="ECO:0007669"/>
    <property type="project" value="UniProtKB-EC"/>
</dbReference>
<evidence type="ECO:0000313" key="8">
    <source>
        <dbReference type="Proteomes" id="UP001169760"/>
    </source>
</evidence>
<evidence type="ECO:0000256" key="2">
    <source>
        <dbReference type="ARBA" id="ARBA00012528"/>
    </source>
</evidence>
<dbReference type="InterPro" id="IPR000160">
    <property type="entry name" value="GGDEF_dom"/>
</dbReference>
<dbReference type="EC" id="2.7.7.65" evidence="2"/>
<dbReference type="SUPFAM" id="SSF52172">
    <property type="entry name" value="CheY-like"/>
    <property type="match status" value="1"/>
</dbReference>
<dbReference type="Pfam" id="PF00072">
    <property type="entry name" value="Response_reg"/>
    <property type="match status" value="1"/>
</dbReference>
<dbReference type="InterPro" id="IPR043128">
    <property type="entry name" value="Rev_trsase/Diguanyl_cyclase"/>
</dbReference>
<dbReference type="PANTHER" id="PTHR45138:SF9">
    <property type="entry name" value="DIGUANYLATE CYCLASE DGCM-RELATED"/>
    <property type="match status" value="1"/>
</dbReference>
<dbReference type="PROSITE" id="PS50110">
    <property type="entry name" value="RESPONSE_REGULATORY"/>
    <property type="match status" value="1"/>
</dbReference>
<dbReference type="EMBL" id="JAUOPB010000015">
    <property type="protein sequence ID" value="MDO6424474.1"/>
    <property type="molecule type" value="Genomic_DNA"/>
</dbReference>
<dbReference type="Proteomes" id="UP001169760">
    <property type="component" value="Unassembled WGS sequence"/>
</dbReference>
<evidence type="ECO:0000259" key="5">
    <source>
        <dbReference type="PROSITE" id="PS50110"/>
    </source>
</evidence>
<evidence type="ECO:0000256" key="3">
    <source>
        <dbReference type="ARBA" id="ARBA00034247"/>
    </source>
</evidence>
<dbReference type="Pfam" id="PF00990">
    <property type="entry name" value="GGDEF"/>
    <property type="match status" value="1"/>
</dbReference>
<keyword evidence="4" id="KW-0597">Phosphoprotein</keyword>
<proteinExistence type="predicted"/>
<feature type="domain" description="Response regulatory" evidence="5">
    <location>
        <begin position="3"/>
        <end position="119"/>
    </location>
</feature>
<dbReference type="Gene3D" id="3.40.50.2300">
    <property type="match status" value="1"/>
</dbReference>
<keyword evidence="7" id="KW-0548">Nucleotidyltransferase</keyword>
<keyword evidence="7" id="KW-0808">Transferase</keyword>
<evidence type="ECO:0000256" key="4">
    <source>
        <dbReference type="PROSITE-ProRule" id="PRU00169"/>
    </source>
</evidence>
<comment type="cofactor">
    <cofactor evidence="1">
        <name>Mg(2+)</name>
        <dbReference type="ChEBI" id="CHEBI:18420"/>
    </cofactor>
</comment>
<dbReference type="GO" id="GO:0000160">
    <property type="term" value="P:phosphorelay signal transduction system"/>
    <property type="evidence" value="ECO:0007669"/>
    <property type="project" value="InterPro"/>
</dbReference>
<dbReference type="SUPFAM" id="SSF55073">
    <property type="entry name" value="Nucleotide cyclase"/>
    <property type="match status" value="1"/>
</dbReference>
<sequence length="301" mass="33311">MTKILVVDDVEDNIVLLTFDLEDDGFDVEPARSGQECLDLVAAEKPDMILLDIRMPGLSGLETLEILKSDETTRMIPVIMVSATSGDQSIIRALDLGAHDFVSKPIEYPVLAARMRSALRLIQAKRDLEKANKELERLATRDPLTGTNNRRSFFKLAEAELTKTIRHGRDIALLMLDADHFKKINDSYGHAAGDEALLTITEVCKNACRESDILARLGGEEFAICCPDTNLEGAYAVAERIRQQCENTVIKHNSVSFGITLSIGVTTFVNGQDNSITEVLQRADNLLYQAKEMGRNRSIAC</sequence>
<accession>A0AAW7XDL4</accession>
<dbReference type="InterPro" id="IPR001789">
    <property type="entry name" value="Sig_transdc_resp-reg_receiver"/>
</dbReference>
<dbReference type="GO" id="GO:1902201">
    <property type="term" value="P:negative regulation of bacterial-type flagellum-dependent cell motility"/>
    <property type="evidence" value="ECO:0007669"/>
    <property type="project" value="TreeGrafter"/>
</dbReference>
<reference evidence="7" key="1">
    <citation type="submission" date="2023-07" db="EMBL/GenBank/DDBJ databases">
        <title>Genome content predicts the carbon catabolic preferences of heterotrophic bacteria.</title>
        <authorList>
            <person name="Gralka M."/>
        </authorList>
    </citation>
    <scope>NUCLEOTIDE SEQUENCE</scope>
    <source>
        <strain evidence="7">I3M17_2</strain>
    </source>
</reference>
<comment type="caution">
    <text evidence="7">The sequence shown here is derived from an EMBL/GenBank/DDBJ whole genome shotgun (WGS) entry which is preliminary data.</text>
</comment>
<dbReference type="InterPro" id="IPR011006">
    <property type="entry name" value="CheY-like_superfamily"/>
</dbReference>
<dbReference type="FunFam" id="3.30.70.270:FF:000001">
    <property type="entry name" value="Diguanylate cyclase domain protein"/>
    <property type="match status" value="1"/>
</dbReference>
<dbReference type="PANTHER" id="PTHR45138">
    <property type="entry name" value="REGULATORY COMPONENTS OF SENSORY TRANSDUCTION SYSTEM"/>
    <property type="match status" value="1"/>
</dbReference>
<dbReference type="PROSITE" id="PS50887">
    <property type="entry name" value="GGDEF"/>
    <property type="match status" value="1"/>
</dbReference>
<evidence type="ECO:0000256" key="1">
    <source>
        <dbReference type="ARBA" id="ARBA00001946"/>
    </source>
</evidence>
<dbReference type="GO" id="GO:0005886">
    <property type="term" value="C:plasma membrane"/>
    <property type="evidence" value="ECO:0007669"/>
    <property type="project" value="TreeGrafter"/>
</dbReference>
<organism evidence="7 8">
    <name type="scientific">Saccharophagus degradans</name>
    <dbReference type="NCBI Taxonomy" id="86304"/>
    <lineage>
        <taxon>Bacteria</taxon>
        <taxon>Pseudomonadati</taxon>
        <taxon>Pseudomonadota</taxon>
        <taxon>Gammaproteobacteria</taxon>
        <taxon>Cellvibrionales</taxon>
        <taxon>Cellvibrionaceae</taxon>
        <taxon>Saccharophagus</taxon>
    </lineage>
</organism>
<feature type="modified residue" description="4-aspartylphosphate" evidence="4">
    <location>
        <position position="52"/>
    </location>
</feature>
<feature type="domain" description="GGDEF" evidence="6">
    <location>
        <begin position="169"/>
        <end position="301"/>
    </location>
</feature>
<gene>
    <name evidence="7" type="ORF">Q4521_18450</name>
</gene>
<protein>
    <recommendedName>
        <fullName evidence="2">diguanylate cyclase</fullName>
        <ecNumber evidence="2">2.7.7.65</ecNumber>
    </recommendedName>
</protein>
<dbReference type="InterPro" id="IPR029787">
    <property type="entry name" value="Nucleotide_cyclase"/>
</dbReference>